<accession>A0A8H2ZVQ9</accession>
<dbReference type="EMBL" id="CAJMWT010000829">
    <property type="protein sequence ID" value="CAE6356210.1"/>
    <property type="molecule type" value="Genomic_DNA"/>
</dbReference>
<evidence type="ECO:0000256" key="3">
    <source>
        <dbReference type="ARBA" id="ARBA00022801"/>
    </source>
</evidence>
<evidence type="ECO:0000313" key="7">
    <source>
        <dbReference type="EMBL" id="CAE6356210.1"/>
    </source>
</evidence>
<dbReference type="GO" id="GO:0097176">
    <property type="term" value="P:epoxide metabolic process"/>
    <property type="evidence" value="ECO:0007669"/>
    <property type="project" value="TreeGrafter"/>
</dbReference>
<evidence type="ECO:0000256" key="2">
    <source>
        <dbReference type="ARBA" id="ARBA00022797"/>
    </source>
</evidence>
<keyword evidence="3" id="KW-0378">Hydrolase</keyword>
<gene>
    <name evidence="7" type="ORF">RDB_LOCUS9391</name>
</gene>
<feature type="active site" description="Nucleophile" evidence="4">
    <location>
        <position position="211"/>
    </location>
</feature>
<sequence>MRAFHTTTTLLSLLALPSITLGYNVKPFKFNLSSRLPHLQELVKLTKLPETSVLGKAGAGTDLTWLKDRQKDWINGYDWNKEQIAMNKSSGWLYLGAFTDEHFRFNHSTVDIGNMTVHFIHQRSSDPNAIPLLLSHGWPGSFYEFNQVIGPLSNPGGKSNTSFHVVVPSLPGFGFTSPAPPGWTLNDTADVFNTLLTDVLGYQSYTATGGDWGCLVTWALHNNHADHVKAVLYTGLIPQTGPTYDALKADPRFADKVDSLSEDQKQRLRDNVIFNTDGFGYFVEQSTRPATIGLALYDNPVGQLSWLSQLYLLGDPLKGTPPSTLNNNTILTSASLYYLTRTFETSVNTYYQNPGQFWSSMRHAVNRVPMGFAEYLYEVQYYPEFYLEEVGNLVFHSVHDRGGHFSALDNPPAYIDDIRTMMGRWYKP</sequence>
<dbReference type="PANTHER" id="PTHR21661">
    <property type="entry name" value="EPOXIDE HYDROLASE 1-RELATED"/>
    <property type="match status" value="1"/>
</dbReference>
<dbReference type="Gene3D" id="3.40.50.1820">
    <property type="entry name" value="alpha/beta hydrolase"/>
    <property type="match status" value="1"/>
</dbReference>
<evidence type="ECO:0000256" key="5">
    <source>
        <dbReference type="SAM" id="SignalP"/>
    </source>
</evidence>
<dbReference type="AlphaFoldDB" id="A0A8H2ZVQ9"/>
<dbReference type="Pfam" id="PF06441">
    <property type="entry name" value="EHN"/>
    <property type="match status" value="1"/>
</dbReference>
<dbReference type="PANTHER" id="PTHR21661:SF35">
    <property type="entry name" value="EPOXIDE HYDROLASE"/>
    <property type="match status" value="1"/>
</dbReference>
<dbReference type="InterPro" id="IPR029058">
    <property type="entry name" value="AB_hydrolase_fold"/>
</dbReference>
<proteinExistence type="inferred from homology"/>
<comment type="similarity">
    <text evidence="1">Belongs to the peptidase S33 family.</text>
</comment>
<dbReference type="PRINTS" id="PR00412">
    <property type="entry name" value="EPOXHYDRLASE"/>
</dbReference>
<feature type="domain" description="Epoxide hydrolase N-terminal" evidence="6">
    <location>
        <begin position="26"/>
        <end position="145"/>
    </location>
</feature>
<evidence type="ECO:0000256" key="1">
    <source>
        <dbReference type="ARBA" id="ARBA00010088"/>
    </source>
</evidence>
<feature type="signal peptide" evidence="5">
    <location>
        <begin position="1"/>
        <end position="22"/>
    </location>
</feature>
<evidence type="ECO:0000256" key="4">
    <source>
        <dbReference type="PIRSR" id="PIRSR001112-1"/>
    </source>
</evidence>
<dbReference type="InterPro" id="IPR016292">
    <property type="entry name" value="Epoxide_hydrolase"/>
</dbReference>
<dbReference type="SUPFAM" id="SSF53474">
    <property type="entry name" value="alpha/beta-Hydrolases"/>
    <property type="match status" value="1"/>
</dbReference>
<protein>
    <recommendedName>
        <fullName evidence="6">Epoxide hydrolase N-terminal domain-containing protein</fullName>
    </recommendedName>
</protein>
<dbReference type="Proteomes" id="UP000663843">
    <property type="component" value="Unassembled WGS sequence"/>
</dbReference>
<dbReference type="GO" id="GO:0004301">
    <property type="term" value="F:epoxide hydrolase activity"/>
    <property type="evidence" value="ECO:0007669"/>
    <property type="project" value="TreeGrafter"/>
</dbReference>
<dbReference type="InterPro" id="IPR000639">
    <property type="entry name" value="Epox_hydrolase-like"/>
</dbReference>
<evidence type="ECO:0000259" key="6">
    <source>
        <dbReference type="Pfam" id="PF06441"/>
    </source>
</evidence>
<keyword evidence="5" id="KW-0732">Signal</keyword>
<feature type="active site" description="Proton donor" evidence="4">
    <location>
        <position position="350"/>
    </location>
</feature>
<feature type="chain" id="PRO_5034637424" description="Epoxide hydrolase N-terminal domain-containing protein" evidence="5">
    <location>
        <begin position="23"/>
        <end position="428"/>
    </location>
</feature>
<organism evidence="7 8">
    <name type="scientific">Rhizoctonia solani</name>
    <dbReference type="NCBI Taxonomy" id="456999"/>
    <lineage>
        <taxon>Eukaryota</taxon>
        <taxon>Fungi</taxon>
        <taxon>Dikarya</taxon>
        <taxon>Basidiomycota</taxon>
        <taxon>Agaricomycotina</taxon>
        <taxon>Agaricomycetes</taxon>
        <taxon>Cantharellales</taxon>
        <taxon>Ceratobasidiaceae</taxon>
        <taxon>Rhizoctonia</taxon>
    </lineage>
</organism>
<keyword evidence="2" id="KW-0058">Aromatic hydrocarbons catabolism</keyword>
<comment type="caution">
    <text evidence="7">The sequence shown here is derived from an EMBL/GenBank/DDBJ whole genome shotgun (WGS) entry which is preliminary data.</text>
</comment>
<dbReference type="PIRSF" id="PIRSF001112">
    <property type="entry name" value="Epoxide_hydrolase"/>
    <property type="match status" value="1"/>
</dbReference>
<feature type="active site" description="Proton acceptor" evidence="4">
    <location>
        <position position="404"/>
    </location>
</feature>
<reference evidence="7" key="1">
    <citation type="submission" date="2021-01" db="EMBL/GenBank/DDBJ databases">
        <authorList>
            <person name="Kaushik A."/>
        </authorList>
    </citation>
    <scope>NUCLEOTIDE SEQUENCE</scope>
    <source>
        <strain evidence="7">AG2-2IIIB</strain>
    </source>
</reference>
<name>A0A8H2ZVQ9_9AGAM</name>
<dbReference type="InterPro" id="IPR010497">
    <property type="entry name" value="Epoxide_hydro_N"/>
</dbReference>
<evidence type="ECO:0000313" key="8">
    <source>
        <dbReference type="Proteomes" id="UP000663843"/>
    </source>
</evidence>